<evidence type="ECO:0000313" key="2">
    <source>
        <dbReference type="Proteomes" id="UP001305414"/>
    </source>
</evidence>
<gene>
    <name evidence="1" type="ORF">RRF57_013137</name>
</gene>
<dbReference type="EMBL" id="JAWHQM010000116">
    <property type="protein sequence ID" value="KAK5637425.1"/>
    <property type="molecule type" value="Genomic_DNA"/>
</dbReference>
<keyword evidence="2" id="KW-1185">Reference proteome</keyword>
<sequence>MREARVDVNMSCSPGECEEIAFNCYSPIGVVGHDNSTATWQSVVCYLGAVGGQIDWSLHAPRWNSSQQPWSNNVPISLILSTNVEDMRQLPGLVEDPLWIDNGEWRSYEIAIGVFVNISLCLHAFTASRKLVTMAASWDLEEPITKWSFGSFVYEISDVKRQIGSNLPRGSSADRGVLDLHILGEPHDGPPTSPANTEWQFDDDGISASAATLTPLLQE</sequence>
<dbReference type="Proteomes" id="UP001305414">
    <property type="component" value="Unassembled WGS sequence"/>
</dbReference>
<protein>
    <submittedName>
        <fullName evidence="1">Uncharacterized protein</fullName>
    </submittedName>
</protein>
<comment type="caution">
    <text evidence="1">The sequence shown here is derived from an EMBL/GenBank/DDBJ whole genome shotgun (WGS) entry which is preliminary data.</text>
</comment>
<dbReference type="AlphaFoldDB" id="A0AAN7UR51"/>
<accession>A0AAN7UR51</accession>
<organism evidence="1 2">
    <name type="scientific">Xylaria bambusicola</name>
    <dbReference type="NCBI Taxonomy" id="326684"/>
    <lineage>
        <taxon>Eukaryota</taxon>
        <taxon>Fungi</taxon>
        <taxon>Dikarya</taxon>
        <taxon>Ascomycota</taxon>
        <taxon>Pezizomycotina</taxon>
        <taxon>Sordariomycetes</taxon>
        <taxon>Xylariomycetidae</taxon>
        <taxon>Xylariales</taxon>
        <taxon>Xylariaceae</taxon>
        <taxon>Xylaria</taxon>
    </lineage>
</organism>
<name>A0AAN7UR51_9PEZI</name>
<proteinExistence type="predicted"/>
<reference evidence="1 2" key="1">
    <citation type="submission" date="2023-10" db="EMBL/GenBank/DDBJ databases">
        <title>Draft genome sequence of Xylaria bambusicola isolate GMP-LS, the root and basal stem rot pathogen of sugarcane in Indonesia.</title>
        <authorList>
            <person name="Selvaraj P."/>
            <person name="Muralishankar V."/>
            <person name="Muruganantham S."/>
            <person name="Sp S."/>
            <person name="Haryani S."/>
            <person name="Lau K.J.X."/>
            <person name="Naqvi N.I."/>
        </authorList>
    </citation>
    <scope>NUCLEOTIDE SEQUENCE [LARGE SCALE GENOMIC DNA]</scope>
    <source>
        <strain evidence="1">GMP-LS</strain>
    </source>
</reference>
<evidence type="ECO:0000313" key="1">
    <source>
        <dbReference type="EMBL" id="KAK5637425.1"/>
    </source>
</evidence>